<organism evidence="1 2">
    <name type="scientific">Hondaea fermentalgiana</name>
    <dbReference type="NCBI Taxonomy" id="2315210"/>
    <lineage>
        <taxon>Eukaryota</taxon>
        <taxon>Sar</taxon>
        <taxon>Stramenopiles</taxon>
        <taxon>Bigyra</taxon>
        <taxon>Labyrinthulomycetes</taxon>
        <taxon>Thraustochytrida</taxon>
        <taxon>Thraustochytriidae</taxon>
        <taxon>Hondaea</taxon>
    </lineage>
</organism>
<dbReference type="EMBL" id="BEYU01000170">
    <property type="protein sequence ID" value="GBG33795.1"/>
    <property type="molecule type" value="Genomic_DNA"/>
</dbReference>
<accession>A0A2R5GT85</accession>
<name>A0A2R5GT85_9STRA</name>
<gene>
    <name evidence="1" type="ORF">FCC1311_100182</name>
</gene>
<dbReference type="Proteomes" id="UP000241890">
    <property type="component" value="Unassembled WGS sequence"/>
</dbReference>
<sequence length="115" mass="12846">MMQNSMRMAAARVSGRRMMSEVPHLKFPAGQSEGGHARFVVNQPTAIREKMMFFKAPEVWPLVAAVSFAVCIGTWKTAHMDMKPSAGPWKTFFGANNREVLGITPSDAKLEYKKE</sequence>
<evidence type="ECO:0000313" key="1">
    <source>
        <dbReference type="EMBL" id="GBG33795.1"/>
    </source>
</evidence>
<proteinExistence type="predicted"/>
<dbReference type="AlphaFoldDB" id="A0A2R5GT85"/>
<dbReference type="InParanoid" id="A0A2R5GT85"/>
<evidence type="ECO:0000313" key="2">
    <source>
        <dbReference type="Proteomes" id="UP000241890"/>
    </source>
</evidence>
<comment type="caution">
    <text evidence="1">The sequence shown here is derived from an EMBL/GenBank/DDBJ whole genome shotgun (WGS) entry which is preliminary data.</text>
</comment>
<keyword evidence="2" id="KW-1185">Reference proteome</keyword>
<reference evidence="1 2" key="1">
    <citation type="submission" date="2017-12" db="EMBL/GenBank/DDBJ databases">
        <title>Sequencing, de novo assembly and annotation of complete genome of a new Thraustochytrid species, strain FCC1311.</title>
        <authorList>
            <person name="Sedici K."/>
            <person name="Godart F."/>
            <person name="Aiese Cigliano R."/>
            <person name="Sanseverino W."/>
            <person name="Barakat M."/>
            <person name="Ortet P."/>
            <person name="Marechal E."/>
            <person name="Cagnac O."/>
            <person name="Amato A."/>
        </authorList>
    </citation>
    <scope>NUCLEOTIDE SEQUENCE [LARGE SCALE GENOMIC DNA]</scope>
</reference>
<protein>
    <submittedName>
        <fullName evidence="1">Uncharacterized protein</fullName>
    </submittedName>
</protein>